<evidence type="ECO:0000256" key="6">
    <source>
        <dbReference type="ARBA" id="ARBA00022840"/>
    </source>
</evidence>
<keyword evidence="7 10" id="KW-1133">Transmembrane helix</keyword>
<evidence type="ECO:0000259" key="12">
    <source>
        <dbReference type="PROSITE" id="PS50929"/>
    </source>
</evidence>
<keyword evidence="8 10" id="KW-0472">Membrane</keyword>
<dbReference type="GO" id="GO:0005743">
    <property type="term" value="C:mitochondrial inner membrane"/>
    <property type="evidence" value="ECO:0007669"/>
    <property type="project" value="TreeGrafter"/>
</dbReference>
<feature type="transmembrane region" description="Helical" evidence="10">
    <location>
        <begin position="307"/>
        <end position="329"/>
    </location>
</feature>
<evidence type="ECO:0000256" key="10">
    <source>
        <dbReference type="SAM" id="Phobius"/>
    </source>
</evidence>
<gene>
    <name evidence="13" type="ORF">IV203_027345</name>
</gene>
<keyword evidence="4 10" id="KW-0812">Transmembrane</keyword>
<dbReference type="Pfam" id="PF00664">
    <property type="entry name" value="ABC_membrane"/>
    <property type="match status" value="2"/>
</dbReference>
<reference evidence="13" key="2">
    <citation type="submission" date="2021-04" db="EMBL/GenBank/DDBJ databases">
        <authorList>
            <person name="Podell S."/>
        </authorList>
    </citation>
    <scope>NUCLEOTIDE SEQUENCE</scope>
    <source>
        <strain evidence="13">Hildebrandi</strain>
    </source>
</reference>
<dbReference type="PANTHER" id="PTHR43394">
    <property type="entry name" value="ATP-DEPENDENT PERMEASE MDL1, MITOCHONDRIAL"/>
    <property type="match status" value="1"/>
</dbReference>
<dbReference type="GO" id="GO:0090374">
    <property type="term" value="P:oligopeptide export from mitochondrion"/>
    <property type="evidence" value="ECO:0007669"/>
    <property type="project" value="TreeGrafter"/>
</dbReference>
<feature type="region of interest" description="Disordered" evidence="9">
    <location>
        <begin position="1388"/>
        <end position="1470"/>
    </location>
</feature>
<feature type="compositionally biased region" description="Basic residues" evidence="9">
    <location>
        <begin position="1390"/>
        <end position="1410"/>
    </location>
</feature>
<keyword evidence="14" id="KW-1185">Reference proteome</keyword>
<feature type="transmembrane region" description="Helical" evidence="10">
    <location>
        <begin position="1169"/>
        <end position="1191"/>
    </location>
</feature>
<feature type="compositionally biased region" description="Basic and acidic residues" evidence="9">
    <location>
        <begin position="1411"/>
        <end position="1446"/>
    </location>
</feature>
<dbReference type="EMBL" id="JAGRRH010000005">
    <property type="protein sequence ID" value="KAG7369599.1"/>
    <property type="molecule type" value="Genomic_DNA"/>
</dbReference>
<accession>A0A9K3Q5Z5</accession>
<protein>
    <submittedName>
        <fullName evidence="13">Efflux ABC transporter permease/ATP-binding protein</fullName>
    </submittedName>
</protein>
<dbReference type="InterPro" id="IPR011527">
    <property type="entry name" value="ABC1_TM_dom"/>
</dbReference>
<dbReference type="InterPro" id="IPR003593">
    <property type="entry name" value="AAA+_ATPase"/>
</dbReference>
<dbReference type="Proteomes" id="UP000693970">
    <property type="component" value="Unassembled WGS sequence"/>
</dbReference>
<dbReference type="Pfam" id="PF00005">
    <property type="entry name" value="ABC_tran"/>
    <property type="match status" value="2"/>
</dbReference>
<name>A0A9K3Q5Z5_9STRA</name>
<dbReference type="CDD" id="cd18578">
    <property type="entry name" value="ABC_6TM_Pgp_ABCB1_D2_like"/>
    <property type="match status" value="1"/>
</dbReference>
<evidence type="ECO:0000313" key="14">
    <source>
        <dbReference type="Proteomes" id="UP000693970"/>
    </source>
</evidence>
<feature type="transmembrane region" description="Helical" evidence="10">
    <location>
        <begin position="228"/>
        <end position="246"/>
    </location>
</feature>
<keyword evidence="3" id="KW-0813">Transport</keyword>
<evidence type="ECO:0000256" key="5">
    <source>
        <dbReference type="ARBA" id="ARBA00022741"/>
    </source>
</evidence>
<comment type="caution">
    <text evidence="13">The sequence shown here is derived from an EMBL/GenBank/DDBJ whole genome shotgun (WGS) entry which is preliminary data.</text>
</comment>
<evidence type="ECO:0000256" key="7">
    <source>
        <dbReference type="ARBA" id="ARBA00022989"/>
    </source>
</evidence>
<feature type="transmembrane region" description="Helical" evidence="10">
    <location>
        <begin position="1045"/>
        <end position="1073"/>
    </location>
</feature>
<feature type="transmembrane region" description="Helical" evidence="10">
    <location>
        <begin position="127"/>
        <end position="148"/>
    </location>
</feature>
<dbReference type="PROSITE" id="PS00211">
    <property type="entry name" value="ABC_TRANSPORTER_1"/>
    <property type="match status" value="2"/>
</dbReference>
<dbReference type="InterPro" id="IPR017871">
    <property type="entry name" value="ABC_transporter-like_CS"/>
</dbReference>
<dbReference type="GO" id="GO:0016887">
    <property type="term" value="F:ATP hydrolysis activity"/>
    <property type="evidence" value="ECO:0007669"/>
    <property type="project" value="InterPro"/>
</dbReference>
<feature type="domain" description="ABC transporter" evidence="11">
    <location>
        <begin position="472"/>
        <end position="712"/>
    </location>
</feature>
<proteinExistence type="inferred from homology"/>
<comment type="similarity">
    <text evidence="2">Belongs to the ABC transporter superfamily. ABCB family. Multidrug resistance exporter (TC 3.A.1.201) subfamily.</text>
</comment>
<evidence type="ECO:0000256" key="2">
    <source>
        <dbReference type="ARBA" id="ARBA00007577"/>
    </source>
</evidence>
<evidence type="ECO:0000256" key="8">
    <source>
        <dbReference type="ARBA" id="ARBA00023136"/>
    </source>
</evidence>
<keyword evidence="5" id="KW-0547">Nucleotide-binding</keyword>
<dbReference type="FunFam" id="3.40.50.300:FF:000836">
    <property type="entry name" value="ABC transporter B family member 25"/>
    <property type="match status" value="1"/>
</dbReference>
<evidence type="ECO:0000259" key="11">
    <source>
        <dbReference type="PROSITE" id="PS50893"/>
    </source>
</evidence>
<feature type="transmembrane region" description="Helical" evidence="10">
    <location>
        <begin position="1296"/>
        <end position="1313"/>
    </location>
</feature>
<dbReference type="PROSITE" id="PS50893">
    <property type="entry name" value="ABC_TRANSPORTER_2"/>
    <property type="match status" value="2"/>
</dbReference>
<keyword evidence="6" id="KW-0067">ATP-binding</keyword>
<feature type="transmembrane region" description="Helical" evidence="10">
    <location>
        <begin position="1197"/>
        <end position="1216"/>
    </location>
</feature>
<dbReference type="InterPro" id="IPR003439">
    <property type="entry name" value="ABC_transporter-like_ATP-bd"/>
</dbReference>
<dbReference type="InterPro" id="IPR039421">
    <property type="entry name" value="Type_1_exporter"/>
</dbReference>
<feature type="compositionally biased region" description="Polar residues" evidence="9">
    <location>
        <begin position="38"/>
        <end position="50"/>
    </location>
</feature>
<feature type="domain" description="ABC transmembrane type-1" evidence="12">
    <location>
        <begin position="1049"/>
        <end position="1351"/>
    </location>
</feature>
<dbReference type="CDD" id="cd18577">
    <property type="entry name" value="ABC_6TM_Pgp_ABCB1_D1_like"/>
    <property type="match status" value="1"/>
</dbReference>
<organism evidence="13 14">
    <name type="scientific">Nitzschia inconspicua</name>
    <dbReference type="NCBI Taxonomy" id="303405"/>
    <lineage>
        <taxon>Eukaryota</taxon>
        <taxon>Sar</taxon>
        <taxon>Stramenopiles</taxon>
        <taxon>Ochrophyta</taxon>
        <taxon>Bacillariophyta</taxon>
        <taxon>Bacillariophyceae</taxon>
        <taxon>Bacillariophycidae</taxon>
        <taxon>Bacillariales</taxon>
        <taxon>Bacillariaceae</taxon>
        <taxon>Nitzschia</taxon>
    </lineage>
</organism>
<evidence type="ECO:0000256" key="4">
    <source>
        <dbReference type="ARBA" id="ARBA00022692"/>
    </source>
</evidence>
<feature type="region of interest" description="Disordered" evidence="9">
    <location>
        <begin position="1"/>
        <end position="55"/>
    </location>
</feature>
<feature type="domain" description="ABC transmembrane type-1" evidence="12">
    <location>
        <begin position="85"/>
        <end position="334"/>
    </location>
</feature>
<dbReference type="OrthoDB" id="6500128at2759"/>
<dbReference type="CDD" id="cd03249">
    <property type="entry name" value="ABC_MTABC3_MDL1_MDL2"/>
    <property type="match status" value="2"/>
</dbReference>
<dbReference type="PROSITE" id="PS50929">
    <property type="entry name" value="ABC_TM1F"/>
    <property type="match status" value="2"/>
</dbReference>
<feature type="domain" description="ABC transporter" evidence="11">
    <location>
        <begin position="750"/>
        <end position="987"/>
    </location>
</feature>
<feature type="transmembrane region" description="Helical" evidence="10">
    <location>
        <begin position="362"/>
        <end position="380"/>
    </location>
</feature>
<evidence type="ECO:0000256" key="9">
    <source>
        <dbReference type="SAM" id="MobiDB-lite"/>
    </source>
</evidence>
<dbReference type="SMART" id="SM00382">
    <property type="entry name" value="AAA"/>
    <property type="match status" value="2"/>
</dbReference>
<comment type="subcellular location">
    <subcellularLocation>
        <location evidence="1">Membrane</location>
        <topology evidence="1">Multi-pass membrane protein</topology>
    </subcellularLocation>
</comment>
<dbReference type="FunFam" id="3.40.50.300:FF:000205">
    <property type="entry name" value="ABC transporter B family member 4"/>
    <property type="match status" value="1"/>
</dbReference>
<feature type="transmembrane region" description="Helical" evidence="10">
    <location>
        <begin position="203"/>
        <end position="222"/>
    </location>
</feature>
<sequence length="1470" mass="163285">MAESSKDPAAASSPGDCHEEEEVSETMEPPLPLPKKMSSFSYTNNSNSDCKQQDDNEKKDMYQLASIHEVFSYGTGWIKVSCLTLGFLLAMISGAVAPTMVFYFAKAFQDLVADPQDERFMEQVKELAFTFLVLGVIAFCSLCGYATLLETSAGNMTKDFQQKWFRALLRQDMAFFDIQDVSGVATLISTNGTRYKRGVGVKLGLFVQFICTFIGGCTYAFYSSWTTSLVVLCTVPFMAVSGWFVVKMTTTTTQRANAAYAKAGSVAYTTASSIRTILSLNAVSTMIDQYVSATAEAFRSNTHQVGWLGFAGGCMMASFLLSSIVVPLYGGSLLWNQIQETNCDPSGAVFSNETCDPKAMEIFGAMFGIFLSASVLPQLSTILESFTQARVACFLAHETMNRNLGNTVAHAGGREFSKLADGPPAEMVKSGDEESNSKSIVTRCGQHELPEYKIDSMSKTIGLKPKKFKGEIEFDGVTFAYPTRQEIKVFDNFSLKIKAGSTVAICGPSGSGKSTIIQLLERFYDVQGGSIKIDSHDIRDLNVNWLRQHIGLVQQEPKLFGTTIGANIRYGKPDALLVDLEKAAKAANAHQFIESFPDGYKTQVGDLGGKLSGGQKQRIAIARVLICHPKILLLDEATSALDTESELQVQKSLDKLLKSKKNKRTTIIIAHRLSTIRHADTIVVFKGGKVVELGTHDDLMERKEEYFHLVQNQTRIKDNMEQKELVDEASLSHSSSSEGAIFFRDDKTLLQFQNVYFSYPTRPEKEVISNLNLSVKRGENLALVGPSGEGKSSIIALLQRFYSPDRGSILIDGVDLQNINVSWWHSQVALVGQDPVLFDMTIGENIAFGMDTSVTQEHIEEAAKEANCHDFITEFPDGYNTRVTSGLVSGGQKQRICIARALLRKPKILLLDEATSALDSESEKVVQQSIDKITAREDLTCITIAHRLSSIQKVDRIAVVDGGKVKEIGTYEELIAKPKGYFRRLQMIQIGDSEVAAVKSKTYRKKREQLDEDKDNPAATEEFLVDKEKEMAIAKRARLLARQDTVYYIIGGIGAVLAGAVFPAWGFIFAYTIELLYQPVYSGLDQRDYDAIVDDMKSLAANIAYGSLGTILATLIGNVLLYYGFGVATERMNQRVRNDAFKSLARQECGYFDSHPVGSLTSRLQDDAALLHSFSGAPIRALIVSLASVFVGLVIGFYYLWPFALVFLGILPFLGFGAEMEMQMYITGEDEGDDTVEDEHSPGGIVVESLLNIRTIASLTMEEVKLEEYSDALQHQDSHPLWNNFVKGSGSGLGQFFQFWGIALMFWFGAWLLNKFPENYSFRDFVISMYALFFSLYGLTVAFENATDRNQAKLAAERIFSLTDRTSAIDPLDESGDRPDHIFAPAEKKEHHHSKTHHHHHHHKKKSNSKKRLEVDPIEMDPNRKEKSNFRKLPETDKEKRGTIDQHHRKKTTSKILLKEAKRSSSKNTM</sequence>
<feature type="transmembrane region" description="Helical" evidence="10">
    <location>
        <begin position="1325"/>
        <end position="1343"/>
    </location>
</feature>
<dbReference type="GO" id="GO:0005524">
    <property type="term" value="F:ATP binding"/>
    <property type="evidence" value="ECO:0007669"/>
    <property type="project" value="UniProtKB-KW"/>
</dbReference>
<evidence type="ECO:0000256" key="1">
    <source>
        <dbReference type="ARBA" id="ARBA00004141"/>
    </source>
</evidence>
<reference evidence="13" key="1">
    <citation type="journal article" date="2021" name="Sci. Rep.">
        <title>Diploid genomic architecture of Nitzschia inconspicua, an elite biomass production diatom.</title>
        <authorList>
            <person name="Oliver A."/>
            <person name="Podell S."/>
            <person name="Pinowska A."/>
            <person name="Traller J.C."/>
            <person name="Smith S.R."/>
            <person name="McClure R."/>
            <person name="Beliaev A."/>
            <person name="Bohutskyi P."/>
            <person name="Hill E.A."/>
            <person name="Rabines A."/>
            <person name="Zheng H."/>
            <person name="Allen L.Z."/>
            <person name="Kuo A."/>
            <person name="Grigoriev I.V."/>
            <person name="Allen A.E."/>
            <person name="Hazlebeck D."/>
            <person name="Allen E.E."/>
        </authorList>
    </citation>
    <scope>NUCLEOTIDE SEQUENCE</scope>
    <source>
        <strain evidence="13">Hildebrandi</strain>
    </source>
</reference>
<dbReference type="GO" id="GO:0015421">
    <property type="term" value="F:ABC-type oligopeptide transporter activity"/>
    <property type="evidence" value="ECO:0007669"/>
    <property type="project" value="TreeGrafter"/>
</dbReference>
<feature type="transmembrane region" description="Helical" evidence="10">
    <location>
        <begin position="82"/>
        <end position="105"/>
    </location>
</feature>
<dbReference type="PANTHER" id="PTHR43394:SF27">
    <property type="entry name" value="ATP-DEPENDENT TRANSLOCASE ABCB1-LIKE"/>
    <property type="match status" value="1"/>
</dbReference>
<evidence type="ECO:0000256" key="3">
    <source>
        <dbReference type="ARBA" id="ARBA00022448"/>
    </source>
</evidence>
<evidence type="ECO:0000313" key="13">
    <source>
        <dbReference type="EMBL" id="KAG7369599.1"/>
    </source>
</evidence>
<feature type="transmembrane region" description="Helical" evidence="10">
    <location>
        <begin position="1103"/>
        <end position="1125"/>
    </location>
</feature>